<evidence type="ECO:0000256" key="1">
    <source>
        <dbReference type="ARBA" id="ARBA00004370"/>
    </source>
</evidence>
<dbReference type="InterPro" id="IPR001828">
    <property type="entry name" value="ANF_lig-bd_rcpt"/>
</dbReference>
<dbReference type="SUPFAM" id="SSF53822">
    <property type="entry name" value="Periplasmic binding protein-like I"/>
    <property type="match status" value="1"/>
</dbReference>
<feature type="domain" description="Receptor ligand binding region" evidence="5">
    <location>
        <begin position="17"/>
        <end position="99"/>
    </location>
</feature>
<keyword evidence="3" id="KW-1133">Transmembrane helix</keyword>
<reference evidence="6 7" key="1">
    <citation type="submission" date="2018-09" db="EMBL/GenBank/DDBJ databases">
        <title>A high-quality reference genome of wild soybean provides a powerful tool to mine soybean genomes.</title>
        <authorList>
            <person name="Xie M."/>
            <person name="Chung C.Y.L."/>
            <person name="Li M.-W."/>
            <person name="Wong F.-L."/>
            <person name="Chan T.-F."/>
            <person name="Lam H.-M."/>
        </authorList>
    </citation>
    <scope>NUCLEOTIDE SEQUENCE [LARGE SCALE GENOMIC DNA]</scope>
    <source>
        <strain evidence="7">cv. W05</strain>
        <tissue evidence="6">Hypocotyl of etiolated seedlings</tissue>
    </source>
</reference>
<dbReference type="InterPro" id="IPR015683">
    <property type="entry name" value="Ionotropic_Glu_rcpt"/>
</dbReference>
<accession>A0A445LWL1</accession>
<evidence type="ECO:0000313" key="7">
    <source>
        <dbReference type="Proteomes" id="UP000289340"/>
    </source>
</evidence>
<evidence type="ECO:0000256" key="3">
    <source>
        <dbReference type="ARBA" id="ARBA00022989"/>
    </source>
</evidence>
<evidence type="ECO:0000256" key="4">
    <source>
        <dbReference type="ARBA" id="ARBA00023136"/>
    </source>
</evidence>
<evidence type="ECO:0000259" key="5">
    <source>
        <dbReference type="Pfam" id="PF01094"/>
    </source>
</evidence>
<evidence type="ECO:0000313" key="6">
    <source>
        <dbReference type="EMBL" id="RZC27610.1"/>
    </source>
</evidence>
<keyword evidence="7" id="KW-1185">Reference proteome</keyword>
<name>A0A445LWL1_GLYSO</name>
<sequence>MAHVLSHLPNELHVPLLYSTALDPTLTTSPNGTVSFSNNTYLSGTKKETLDFGALSVFDGGKQLLDNILSIDMSGLTGPIQFGSDRSPLNPSCVILNVIATGYRGIGYWSNYSGLSVITPEKLHPKPANHSISS</sequence>
<keyword evidence="6" id="KW-0675">Receptor</keyword>
<proteinExistence type="predicted"/>
<dbReference type="PANTHER" id="PTHR34836">
    <property type="entry name" value="OS06G0188250 PROTEIN"/>
    <property type="match status" value="1"/>
</dbReference>
<keyword evidence="2" id="KW-0812">Transmembrane</keyword>
<dbReference type="AlphaFoldDB" id="A0A445LWL1"/>
<keyword evidence="4" id="KW-0472">Membrane</keyword>
<dbReference type="InterPro" id="IPR028082">
    <property type="entry name" value="Peripla_BP_I"/>
</dbReference>
<evidence type="ECO:0000256" key="2">
    <source>
        <dbReference type="ARBA" id="ARBA00022692"/>
    </source>
</evidence>
<dbReference type="PANTHER" id="PTHR34836:SF7">
    <property type="entry name" value="RECEPTOR LIGAND BINDING REGION DOMAIN-CONTAINING PROTEIN"/>
    <property type="match status" value="1"/>
</dbReference>
<dbReference type="GO" id="GO:0016020">
    <property type="term" value="C:membrane"/>
    <property type="evidence" value="ECO:0007669"/>
    <property type="project" value="UniProtKB-SubCell"/>
</dbReference>
<comment type="subcellular location">
    <subcellularLocation>
        <location evidence="1">Membrane</location>
    </subcellularLocation>
</comment>
<comment type="caution">
    <text evidence="6">The sequence shown here is derived from an EMBL/GenBank/DDBJ whole genome shotgun (WGS) entry which is preliminary data.</text>
</comment>
<gene>
    <name evidence="6" type="ORF">D0Y65_005615</name>
</gene>
<dbReference type="Gene3D" id="3.40.50.2300">
    <property type="match status" value="2"/>
</dbReference>
<organism evidence="6 7">
    <name type="scientific">Glycine soja</name>
    <name type="common">Wild soybean</name>
    <dbReference type="NCBI Taxonomy" id="3848"/>
    <lineage>
        <taxon>Eukaryota</taxon>
        <taxon>Viridiplantae</taxon>
        <taxon>Streptophyta</taxon>
        <taxon>Embryophyta</taxon>
        <taxon>Tracheophyta</taxon>
        <taxon>Spermatophyta</taxon>
        <taxon>Magnoliopsida</taxon>
        <taxon>eudicotyledons</taxon>
        <taxon>Gunneridae</taxon>
        <taxon>Pentapetalae</taxon>
        <taxon>rosids</taxon>
        <taxon>fabids</taxon>
        <taxon>Fabales</taxon>
        <taxon>Fabaceae</taxon>
        <taxon>Papilionoideae</taxon>
        <taxon>50 kb inversion clade</taxon>
        <taxon>NPAAA clade</taxon>
        <taxon>indigoferoid/millettioid clade</taxon>
        <taxon>Phaseoleae</taxon>
        <taxon>Glycine</taxon>
        <taxon>Glycine subgen. Soja</taxon>
    </lineage>
</organism>
<dbReference type="Proteomes" id="UP000289340">
    <property type="component" value="Chromosome 2"/>
</dbReference>
<protein>
    <submittedName>
        <fullName evidence="6">Glutamate receptor 3.1</fullName>
    </submittedName>
</protein>
<dbReference type="EMBL" id="QZWG01000002">
    <property type="protein sequence ID" value="RZC27610.1"/>
    <property type="molecule type" value="Genomic_DNA"/>
</dbReference>
<dbReference type="Pfam" id="PF01094">
    <property type="entry name" value="ANF_receptor"/>
    <property type="match status" value="1"/>
</dbReference>